<protein>
    <submittedName>
        <fullName evidence="2">Molybdopterin-guanine dinucleotide biosynthesis protein MobB</fullName>
    </submittedName>
</protein>
<dbReference type="InterPro" id="IPR052539">
    <property type="entry name" value="MGD_biosynthesis_adapter"/>
</dbReference>
<evidence type="ECO:0000313" key="3">
    <source>
        <dbReference type="Proteomes" id="UP000194639"/>
    </source>
</evidence>
<dbReference type="GO" id="GO:0006777">
    <property type="term" value="P:Mo-molybdopterin cofactor biosynthetic process"/>
    <property type="evidence" value="ECO:0007669"/>
    <property type="project" value="InterPro"/>
</dbReference>
<dbReference type="SUPFAM" id="SSF52540">
    <property type="entry name" value="P-loop containing nucleoside triphosphate hydrolases"/>
    <property type="match status" value="1"/>
</dbReference>
<evidence type="ECO:0000259" key="1">
    <source>
        <dbReference type="Pfam" id="PF03205"/>
    </source>
</evidence>
<dbReference type="RefSeq" id="WP_256940917.1">
    <property type="nucleotide sequence ID" value="NZ_JOMO01000013.1"/>
</dbReference>
<dbReference type="Proteomes" id="UP000194639">
    <property type="component" value="Unassembled WGS sequence"/>
</dbReference>
<dbReference type="NCBIfam" id="TIGR00176">
    <property type="entry name" value="mobB"/>
    <property type="match status" value="1"/>
</dbReference>
<dbReference type="Gene3D" id="3.40.50.300">
    <property type="entry name" value="P-loop containing nucleotide triphosphate hydrolases"/>
    <property type="match status" value="1"/>
</dbReference>
<organism evidence="2 3">
    <name type="scientific">Acetobacter orientalis</name>
    <dbReference type="NCBI Taxonomy" id="146474"/>
    <lineage>
        <taxon>Bacteria</taxon>
        <taxon>Pseudomonadati</taxon>
        <taxon>Pseudomonadota</taxon>
        <taxon>Alphaproteobacteria</taxon>
        <taxon>Acetobacterales</taxon>
        <taxon>Acetobacteraceae</taxon>
        <taxon>Acetobacter</taxon>
    </lineage>
</organism>
<comment type="caution">
    <text evidence="2">The sequence shown here is derived from an EMBL/GenBank/DDBJ whole genome shotgun (WGS) entry which is preliminary data.</text>
</comment>
<dbReference type="PANTHER" id="PTHR40072">
    <property type="entry name" value="MOLYBDOPTERIN-GUANINE DINUCLEOTIDE BIOSYNTHESIS ADAPTER PROTEIN-RELATED"/>
    <property type="match status" value="1"/>
</dbReference>
<feature type="domain" description="Molybdopterin-guanine dinucleotide biosynthesis protein B (MobB)" evidence="1">
    <location>
        <begin position="12"/>
        <end position="142"/>
    </location>
</feature>
<dbReference type="InterPro" id="IPR004435">
    <property type="entry name" value="MobB_dom"/>
</dbReference>
<proteinExistence type="predicted"/>
<dbReference type="EMBL" id="JOMO01000013">
    <property type="protein sequence ID" value="OUI83758.1"/>
    <property type="molecule type" value="Genomic_DNA"/>
</dbReference>
<dbReference type="InterPro" id="IPR027417">
    <property type="entry name" value="P-loop_NTPase"/>
</dbReference>
<accession>A0A252A3Y6</accession>
<name>A0A252A3Y6_9PROT</name>
<sequence>MRVQDVLNQPLIGLVGRSGSGKTHLMARLLPMLKAQGLTISTIKHTHHRVDIDKPGKDSFIHRQAGAHEVMLATPERWVLQHTPANNNTPELPDLLLHMAAVDLILVEGFHATVPVTIEVYRPEVGKAPLFQTHTTIAAVATTQKSCVPSGLVALDLEDIASIATYIVGAARPLHIA</sequence>
<evidence type="ECO:0000313" key="2">
    <source>
        <dbReference type="EMBL" id="OUI83758.1"/>
    </source>
</evidence>
<dbReference type="AlphaFoldDB" id="A0A252A3Y6"/>
<dbReference type="CDD" id="cd03116">
    <property type="entry name" value="MobB"/>
    <property type="match status" value="1"/>
</dbReference>
<reference evidence="2 3" key="1">
    <citation type="submission" date="2014-06" db="EMBL/GenBank/DDBJ databases">
        <authorList>
            <person name="Ju J."/>
            <person name="Zhang J."/>
        </authorList>
    </citation>
    <scope>NUCLEOTIDE SEQUENCE [LARGE SCALE GENOMIC DNA]</scope>
    <source>
        <strain evidence="2">DmW_045</strain>
    </source>
</reference>
<dbReference type="PANTHER" id="PTHR40072:SF1">
    <property type="entry name" value="MOLYBDOPTERIN-GUANINE DINUCLEOTIDE BIOSYNTHESIS ADAPTER PROTEIN"/>
    <property type="match status" value="1"/>
</dbReference>
<gene>
    <name evidence="2" type="ORF">HK12_02210</name>
</gene>
<dbReference type="Pfam" id="PF03205">
    <property type="entry name" value="MobB"/>
    <property type="match status" value="1"/>
</dbReference>
<dbReference type="GO" id="GO:0005525">
    <property type="term" value="F:GTP binding"/>
    <property type="evidence" value="ECO:0007669"/>
    <property type="project" value="InterPro"/>
</dbReference>